<protein>
    <recommendedName>
        <fullName evidence="7">Histidine-containing phosphotransfer protein</fullName>
    </recommendedName>
</protein>
<feature type="domain" description="HPt" evidence="8">
    <location>
        <begin position="37"/>
        <end position="142"/>
    </location>
</feature>
<dbReference type="GO" id="GO:0005634">
    <property type="term" value="C:nucleus"/>
    <property type="evidence" value="ECO:0007669"/>
    <property type="project" value="UniProtKB-SubCell"/>
</dbReference>
<sequence>MATAFKVQLKHLVQSMLDEGILDSQFIQLQALQDASNPNFVAEVITLFCNEAQRIINDLEIYIGQQDVDFSKMDANVHQLKGSSSSIGARRVTLACADLREASDERNKDRCRQVLIRINQEYATLKVKFQNLLQLENTISAIENNHHQFLDGRYSTMANMHQL</sequence>
<keyword evidence="5" id="KW-0539">Nucleus</keyword>
<evidence type="ECO:0000256" key="2">
    <source>
        <dbReference type="ARBA" id="ARBA00022864"/>
    </source>
</evidence>
<dbReference type="InterPro" id="IPR008207">
    <property type="entry name" value="Sig_transdc_His_kin_Hpt_dom"/>
</dbReference>
<gene>
    <name evidence="10" type="primary">LOC107434943</name>
</gene>
<dbReference type="Gene3D" id="1.20.120.160">
    <property type="entry name" value="HPT domain"/>
    <property type="match status" value="1"/>
</dbReference>
<dbReference type="CDD" id="cd00088">
    <property type="entry name" value="HPT"/>
    <property type="match status" value="1"/>
</dbReference>
<reference evidence="10" key="1">
    <citation type="submission" date="2025-08" db="UniProtKB">
        <authorList>
            <consortium name="RefSeq"/>
        </authorList>
    </citation>
    <scope>IDENTIFICATION</scope>
    <source>
        <tissue evidence="10">Seedling</tissue>
    </source>
</reference>
<dbReference type="SUPFAM" id="SSF47226">
    <property type="entry name" value="Histidine-containing phosphotransfer domain, HPT domain"/>
    <property type="match status" value="1"/>
</dbReference>
<evidence type="ECO:0000313" key="10">
    <source>
        <dbReference type="RefSeq" id="XP_015901950.3"/>
    </source>
</evidence>
<dbReference type="PROSITE" id="PS50894">
    <property type="entry name" value="HPT"/>
    <property type="match status" value="1"/>
</dbReference>
<proteinExistence type="predicted"/>
<dbReference type="RefSeq" id="XP_015901950.3">
    <property type="nucleotide sequence ID" value="XM_016046464.4"/>
</dbReference>
<keyword evidence="3" id="KW-0007">Acetylation</keyword>
<evidence type="ECO:0000259" key="8">
    <source>
        <dbReference type="PROSITE" id="PS50894"/>
    </source>
</evidence>
<dbReference type="GO" id="GO:0005829">
    <property type="term" value="C:cytosol"/>
    <property type="evidence" value="ECO:0007669"/>
    <property type="project" value="UniProtKB-SubCell"/>
</dbReference>
<dbReference type="PANTHER" id="PTHR28242:SF64">
    <property type="entry name" value="HISTIDINE-CONTAINING PHOSPHOTRANSFER PROTEIN"/>
    <property type="match status" value="1"/>
</dbReference>
<comment type="domain">
    <text evidence="7">Histidine-containing phosphotransfer domain (HPt) contains an active histidine that mediates the phosphotransfer.</text>
</comment>
<dbReference type="InParanoid" id="A0A6P4ASN7"/>
<keyword evidence="6" id="KW-0597">Phosphoprotein</keyword>
<dbReference type="Proteomes" id="UP001652623">
    <property type="component" value="Chromosome 11"/>
</dbReference>
<comment type="function">
    <text evidence="7">Functions as a two-component phosphorelay mediators between cytokinin sensor histidine kinases and response regulators (B-type ARRs). Plays an important role in propagating cytokinin signal transduction.</text>
</comment>
<evidence type="ECO:0000256" key="3">
    <source>
        <dbReference type="ARBA" id="ARBA00022990"/>
    </source>
</evidence>
<organism evidence="9 10">
    <name type="scientific">Ziziphus jujuba</name>
    <name type="common">Chinese jujube</name>
    <name type="synonym">Ziziphus sativa</name>
    <dbReference type="NCBI Taxonomy" id="326968"/>
    <lineage>
        <taxon>Eukaryota</taxon>
        <taxon>Viridiplantae</taxon>
        <taxon>Streptophyta</taxon>
        <taxon>Embryophyta</taxon>
        <taxon>Tracheophyta</taxon>
        <taxon>Spermatophyta</taxon>
        <taxon>Magnoliopsida</taxon>
        <taxon>eudicotyledons</taxon>
        <taxon>Gunneridae</taxon>
        <taxon>Pentapetalae</taxon>
        <taxon>rosids</taxon>
        <taxon>fabids</taxon>
        <taxon>Rosales</taxon>
        <taxon>Rhamnaceae</taxon>
        <taxon>Paliureae</taxon>
        <taxon>Ziziphus</taxon>
    </lineage>
</organism>
<keyword evidence="2 7" id="KW-0932">Cytokinin signaling pathway</keyword>
<evidence type="ECO:0000256" key="1">
    <source>
        <dbReference type="ARBA" id="ARBA00022490"/>
    </source>
</evidence>
<evidence type="ECO:0000256" key="7">
    <source>
        <dbReference type="RuleBase" id="RU369004"/>
    </source>
</evidence>
<dbReference type="AlphaFoldDB" id="A0A6P4ASN7"/>
<dbReference type="GO" id="GO:0043424">
    <property type="term" value="F:protein histidine kinase binding"/>
    <property type="evidence" value="ECO:0007669"/>
    <property type="project" value="UniProtKB-UniRule"/>
</dbReference>
<dbReference type="InterPro" id="IPR045871">
    <property type="entry name" value="AHP1-5/YPD1"/>
</dbReference>
<keyword evidence="4 7" id="KW-0902">Two-component regulatory system</keyword>
<evidence type="ECO:0000313" key="9">
    <source>
        <dbReference type="Proteomes" id="UP001652623"/>
    </source>
</evidence>
<dbReference type="KEGG" id="zju:107434943"/>
<dbReference type="GO" id="GO:0009736">
    <property type="term" value="P:cytokinin-activated signaling pathway"/>
    <property type="evidence" value="ECO:0007669"/>
    <property type="project" value="UniProtKB-KW"/>
</dbReference>
<feature type="modified residue" description="Phosphohistidine" evidence="6">
    <location>
        <position position="78"/>
    </location>
</feature>
<dbReference type="FunFam" id="1.20.120.160:FF:000001">
    <property type="entry name" value="Histidine-containing phosphotransfer protein 1"/>
    <property type="match status" value="1"/>
</dbReference>
<dbReference type="InterPro" id="IPR036641">
    <property type="entry name" value="HPT_dom_sf"/>
</dbReference>
<dbReference type="GeneID" id="107434943"/>
<evidence type="ECO:0000256" key="4">
    <source>
        <dbReference type="ARBA" id="ARBA00023012"/>
    </source>
</evidence>
<dbReference type="GO" id="GO:0009927">
    <property type="term" value="F:histidine phosphotransfer kinase activity"/>
    <property type="evidence" value="ECO:0007669"/>
    <property type="project" value="UniProtKB-UniRule"/>
</dbReference>
<dbReference type="PANTHER" id="PTHR28242">
    <property type="entry name" value="PHOSPHORELAY INTERMEDIATE PROTEIN YPD1"/>
    <property type="match status" value="1"/>
</dbReference>
<keyword evidence="1" id="KW-0963">Cytoplasm</keyword>
<keyword evidence="9" id="KW-1185">Reference proteome</keyword>
<name>A0A6P4ASN7_ZIZJJ</name>
<comment type="subcellular location">
    <subcellularLocation>
        <location evidence="7">Cytoplasm</location>
        <location evidence="7">Cytosol</location>
    </subcellularLocation>
    <subcellularLocation>
        <location evidence="7">Nucleus</location>
    </subcellularLocation>
</comment>
<evidence type="ECO:0000256" key="6">
    <source>
        <dbReference type="PROSITE-ProRule" id="PRU00110"/>
    </source>
</evidence>
<evidence type="ECO:0000256" key="5">
    <source>
        <dbReference type="ARBA" id="ARBA00023242"/>
    </source>
</evidence>
<dbReference type="GO" id="GO:0000160">
    <property type="term" value="P:phosphorelay signal transduction system"/>
    <property type="evidence" value="ECO:0007669"/>
    <property type="project" value="UniProtKB-UniRule"/>
</dbReference>
<dbReference type="Pfam" id="PF01627">
    <property type="entry name" value="Hpt"/>
    <property type="match status" value="1"/>
</dbReference>
<accession>A0A6P4ASN7</accession>